<reference evidence="1 2" key="1">
    <citation type="journal article" date="2016" name="Nat. Commun.">
        <title>Thousands of microbial genomes shed light on interconnected biogeochemical processes in an aquifer system.</title>
        <authorList>
            <person name="Anantharaman K."/>
            <person name="Brown C.T."/>
            <person name="Hug L.A."/>
            <person name="Sharon I."/>
            <person name="Castelle C.J."/>
            <person name="Probst A.J."/>
            <person name="Thomas B.C."/>
            <person name="Singh A."/>
            <person name="Wilkins M.J."/>
            <person name="Karaoz U."/>
            <person name="Brodie E.L."/>
            <person name="Williams K.H."/>
            <person name="Hubbard S.S."/>
            <person name="Banfield J.F."/>
        </authorList>
    </citation>
    <scope>NUCLEOTIDE SEQUENCE [LARGE SCALE GENOMIC DNA]</scope>
</reference>
<dbReference type="AlphaFoldDB" id="A0A1G1W7A3"/>
<evidence type="ECO:0000313" key="2">
    <source>
        <dbReference type="Proteomes" id="UP000177103"/>
    </source>
</evidence>
<gene>
    <name evidence="1" type="ORF">A2Y57_01680</name>
</gene>
<proteinExistence type="predicted"/>
<name>A0A1G1W7A3_9BACT</name>
<organism evidence="1 2">
    <name type="scientific">Candidatus Woykebacteria bacterium RBG_13_40_7b</name>
    <dbReference type="NCBI Taxonomy" id="1802594"/>
    <lineage>
        <taxon>Bacteria</taxon>
        <taxon>Candidatus Woykeibacteriota</taxon>
    </lineage>
</organism>
<protein>
    <submittedName>
        <fullName evidence="1">Uncharacterized protein</fullName>
    </submittedName>
</protein>
<sequence>MEIEKPEKLSESLISSVINESTSDALVDLSESVVDGAIESILESDTLVKVPVVGFIVGFTKGVLSFRDRMYVSKILSFLSETAKASEEDKRKYQEKLDKDPKECRKAGYVLLDLIDKVTSNEKAVMIGKVFRAFMREDFTPDKMMHLCEIIERTYLQDLKSLSNPNARKNASNLESVGIKKPIRHEEINQAIETAVEKAKMSSGIHDKYDLMRLNTNVKESGLTPEGDELRRILANY</sequence>
<accession>A0A1G1W7A3</accession>
<dbReference type="Proteomes" id="UP000177103">
    <property type="component" value="Unassembled WGS sequence"/>
</dbReference>
<dbReference type="EMBL" id="MHCQ01000042">
    <property type="protein sequence ID" value="OGY23549.1"/>
    <property type="molecule type" value="Genomic_DNA"/>
</dbReference>
<evidence type="ECO:0000313" key="1">
    <source>
        <dbReference type="EMBL" id="OGY23549.1"/>
    </source>
</evidence>
<comment type="caution">
    <text evidence="1">The sequence shown here is derived from an EMBL/GenBank/DDBJ whole genome shotgun (WGS) entry which is preliminary data.</text>
</comment>